<accession>A0ABT7JAR9</accession>
<dbReference type="Proteomes" id="UP001241926">
    <property type="component" value="Unassembled WGS sequence"/>
</dbReference>
<gene>
    <name evidence="2" type="ORF">QNN03_36620</name>
</gene>
<evidence type="ECO:0000256" key="1">
    <source>
        <dbReference type="SAM" id="Phobius"/>
    </source>
</evidence>
<keyword evidence="3" id="KW-1185">Reference proteome</keyword>
<reference evidence="2 3" key="1">
    <citation type="submission" date="2023-05" db="EMBL/GenBank/DDBJ databases">
        <title>Streptomyces fuscus sp. nov., a brown-black pigment producing actinomyces isolated from dry sand of Sea duck farm.</title>
        <authorList>
            <person name="Xie J."/>
            <person name="Shen N."/>
        </authorList>
    </citation>
    <scope>NUCLEOTIDE SEQUENCE [LARGE SCALE GENOMIC DNA]</scope>
    <source>
        <strain evidence="2 3">GXMU-J15</strain>
    </source>
</reference>
<keyword evidence="1" id="KW-1133">Transmembrane helix</keyword>
<comment type="caution">
    <text evidence="2">The sequence shown here is derived from an EMBL/GenBank/DDBJ whole genome shotgun (WGS) entry which is preliminary data.</text>
</comment>
<feature type="transmembrane region" description="Helical" evidence="1">
    <location>
        <begin position="245"/>
        <end position="265"/>
    </location>
</feature>
<feature type="transmembrane region" description="Helical" evidence="1">
    <location>
        <begin position="214"/>
        <end position="233"/>
    </location>
</feature>
<feature type="transmembrane region" description="Helical" evidence="1">
    <location>
        <begin position="125"/>
        <end position="147"/>
    </location>
</feature>
<protein>
    <submittedName>
        <fullName evidence="2">Uncharacterized protein</fullName>
    </submittedName>
</protein>
<dbReference type="EMBL" id="JASJUS010000063">
    <property type="protein sequence ID" value="MDL2081964.1"/>
    <property type="molecule type" value="Genomic_DNA"/>
</dbReference>
<keyword evidence="1" id="KW-0472">Membrane</keyword>
<keyword evidence="1" id="KW-0812">Transmembrane</keyword>
<proteinExistence type="predicted"/>
<organism evidence="2 3">
    <name type="scientific">Streptomyces fuscus</name>
    <dbReference type="NCBI Taxonomy" id="3048495"/>
    <lineage>
        <taxon>Bacteria</taxon>
        <taxon>Bacillati</taxon>
        <taxon>Actinomycetota</taxon>
        <taxon>Actinomycetes</taxon>
        <taxon>Kitasatosporales</taxon>
        <taxon>Streptomycetaceae</taxon>
        <taxon>Streptomyces</taxon>
    </lineage>
</organism>
<evidence type="ECO:0000313" key="3">
    <source>
        <dbReference type="Proteomes" id="UP001241926"/>
    </source>
</evidence>
<feature type="transmembrane region" description="Helical" evidence="1">
    <location>
        <begin position="153"/>
        <end position="175"/>
    </location>
</feature>
<sequence length="361" mass="39564">MRRVKLITNPAAVLEAWEQEADTVSLPRLDEVGGHPRPSGIGVTYAEQEYHTLADEQELLWPAEGERTARPYQERARGLDRVAAGMEFLLSEQENEVRQARSDHQHATFILTPYMRREPGAKLRYWICWPVLWFGDTAGVWSASVAIGDVPSIAFGQSLASGLAAACAGLVGAELKYIRMAIARQRDPESLTDDEARYARLFTDTDHGGRISRLVGFLSLVVMALLAVGIFNLRGSTEGTASGLTFGLLAAATAIGSGLLSYSAADEVADLLAGMEKRTSKAERRYLKLANSRAFRNKARAEEAARSIRDEYQLRAQAAGKRVESLSWRVQRRNPQVLGHGFPVGEQGGVIGRRTRRGGVA</sequence>
<dbReference type="RefSeq" id="WP_285437129.1">
    <property type="nucleotide sequence ID" value="NZ_JASJUS010000063.1"/>
</dbReference>
<name>A0ABT7JAR9_9ACTN</name>
<evidence type="ECO:0000313" key="2">
    <source>
        <dbReference type="EMBL" id="MDL2081964.1"/>
    </source>
</evidence>